<feature type="transmembrane region" description="Helical" evidence="1">
    <location>
        <begin position="12"/>
        <end position="29"/>
    </location>
</feature>
<protein>
    <submittedName>
        <fullName evidence="2">Uncharacterized protein</fullName>
    </submittedName>
</protein>
<keyword evidence="1" id="KW-1133">Transmembrane helix</keyword>
<organism evidence="2 3">
    <name type="scientific">Halalkalibacter krulwichiae</name>
    <dbReference type="NCBI Taxonomy" id="199441"/>
    <lineage>
        <taxon>Bacteria</taxon>
        <taxon>Bacillati</taxon>
        <taxon>Bacillota</taxon>
        <taxon>Bacilli</taxon>
        <taxon>Bacillales</taxon>
        <taxon>Bacillaceae</taxon>
        <taxon>Halalkalibacter</taxon>
    </lineage>
</organism>
<dbReference type="Proteomes" id="UP000193006">
    <property type="component" value="Chromosome"/>
</dbReference>
<evidence type="ECO:0000313" key="2">
    <source>
        <dbReference type="EMBL" id="ARK32619.1"/>
    </source>
</evidence>
<proteinExistence type="predicted"/>
<evidence type="ECO:0000256" key="1">
    <source>
        <dbReference type="SAM" id="Phobius"/>
    </source>
</evidence>
<dbReference type="RefSeq" id="WP_066158697.1">
    <property type="nucleotide sequence ID" value="NZ_CP020814.1"/>
</dbReference>
<reference evidence="2 3" key="1">
    <citation type="submission" date="2017-04" db="EMBL/GenBank/DDBJ databases">
        <title>Bacillus krulwichiae AM31D Genome sequencing and assembly.</title>
        <authorList>
            <person name="Krulwich T.A."/>
            <person name="Anastor L."/>
            <person name="Ehrlich R."/>
            <person name="Ehrlich G.D."/>
            <person name="Janto B."/>
        </authorList>
    </citation>
    <scope>NUCLEOTIDE SEQUENCE [LARGE SCALE GENOMIC DNA]</scope>
    <source>
        <strain evidence="2 3">AM31D</strain>
    </source>
</reference>
<dbReference type="AlphaFoldDB" id="A0A1X9MGL5"/>
<evidence type="ECO:0000313" key="3">
    <source>
        <dbReference type="Proteomes" id="UP000193006"/>
    </source>
</evidence>
<feature type="transmembrane region" description="Helical" evidence="1">
    <location>
        <begin position="35"/>
        <end position="51"/>
    </location>
</feature>
<sequence>MWKDFKNKRYWLLMPPFIVIGLLLIMYLPQTYKQFVALVGIPLFWILYALWNKKREGTTSVKKE</sequence>
<keyword evidence="3" id="KW-1185">Reference proteome</keyword>
<dbReference type="STRING" id="199441.BkAM31D_23610"/>
<keyword evidence="1" id="KW-0812">Transmembrane</keyword>
<name>A0A1X9MGL5_9BACI</name>
<accession>A0A1X9MGL5</accession>
<dbReference type="EMBL" id="CP020814">
    <property type="protein sequence ID" value="ARK32619.1"/>
    <property type="molecule type" value="Genomic_DNA"/>
</dbReference>
<dbReference type="KEGG" id="bkw:BkAM31D_23610"/>
<gene>
    <name evidence="2" type="ORF">BkAM31D_23610</name>
</gene>
<keyword evidence="1" id="KW-0472">Membrane</keyword>